<feature type="compositionally biased region" description="Basic residues" evidence="1">
    <location>
        <begin position="194"/>
        <end position="209"/>
    </location>
</feature>
<evidence type="ECO:0000313" key="3">
    <source>
        <dbReference type="Proteomes" id="UP000015480"/>
    </source>
</evidence>
<name>S5YDB8_PARAH</name>
<protein>
    <submittedName>
        <fullName evidence="2">Uncharacterized protein</fullName>
    </submittedName>
</protein>
<dbReference type="AlphaFoldDB" id="S5YDB8"/>
<dbReference type="KEGG" id="pami:JCM7686_2378"/>
<dbReference type="EMBL" id="CP006650">
    <property type="protein sequence ID" value="AGT09448.1"/>
    <property type="molecule type" value="Genomic_DNA"/>
</dbReference>
<feature type="region of interest" description="Disordered" evidence="1">
    <location>
        <begin position="57"/>
        <end position="108"/>
    </location>
</feature>
<keyword evidence="3" id="KW-1185">Reference proteome</keyword>
<evidence type="ECO:0000313" key="2">
    <source>
        <dbReference type="EMBL" id="AGT09448.1"/>
    </source>
</evidence>
<gene>
    <name evidence="2" type="ORF">JCM7686_2378</name>
</gene>
<sequence length="215" mass="25217">MRWDRGWPARRGACSGAPCVWPPAPRSEASHIRAGAGPFLRGSARRICHWRACSSRPFPQSRAQPLPLDPWPDGPRARPSWRRARPDARPFWPRARPGSRRGAPRAHFDPRARARRLWRPCPFRRPPWARLRHRPSDCPCFSLPCRLPSCAPAALCRWTQPYPFAPQIEISDLRRRACQKRFFCPDRAHGYPSFRHHPRRDRPRHRRLLRRDSPP</sequence>
<evidence type="ECO:0000256" key="1">
    <source>
        <dbReference type="SAM" id="MobiDB-lite"/>
    </source>
</evidence>
<reference evidence="2 3" key="1">
    <citation type="journal article" date="2014" name="BMC Genomics">
        <title>Architecture and functions of a multipartite genome of the methylotrophic bacterium Paracoccus aminophilus JCM 7686, containing primary and secondary chromids.</title>
        <authorList>
            <person name="Dziewit L."/>
            <person name="Czarnecki J."/>
            <person name="Wibberg D."/>
            <person name="Radlinska M."/>
            <person name="Mrozek P."/>
            <person name="Szymczak M."/>
            <person name="Schluter A."/>
            <person name="Puhler A."/>
            <person name="Bartosik D."/>
        </authorList>
    </citation>
    <scope>NUCLEOTIDE SEQUENCE [LARGE SCALE GENOMIC DNA]</scope>
    <source>
        <strain evidence="2">JCM 7686</strain>
    </source>
</reference>
<accession>S5YDB8</accession>
<proteinExistence type="predicted"/>
<dbReference type="Proteomes" id="UP000015480">
    <property type="component" value="Chromosome"/>
</dbReference>
<dbReference type="HOGENOM" id="CLU_1282198_0_0_5"/>
<organism evidence="2 3">
    <name type="scientific">Paracoccus aminophilus JCM 7686</name>
    <dbReference type="NCBI Taxonomy" id="1367847"/>
    <lineage>
        <taxon>Bacteria</taxon>
        <taxon>Pseudomonadati</taxon>
        <taxon>Pseudomonadota</taxon>
        <taxon>Alphaproteobacteria</taxon>
        <taxon>Rhodobacterales</taxon>
        <taxon>Paracoccaceae</taxon>
        <taxon>Paracoccus</taxon>
    </lineage>
</organism>
<feature type="region of interest" description="Disordered" evidence="1">
    <location>
        <begin position="194"/>
        <end position="215"/>
    </location>
</feature>